<dbReference type="Proteomes" id="UP000193866">
    <property type="component" value="Unassembled WGS sequence"/>
</dbReference>
<feature type="chain" id="PRO_5039387138" description="PknH-like extracellular domain-containing protein" evidence="2">
    <location>
        <begin position="22"/>
        <end position="188"/>
    </location>
</feature>
<comment type="caution">
    <text evidence="3">The sequence shown here is derived from an EMBL/GenBank/DDBJ whole genome shotgun (WGS) entry which is preliminary data.</text>
</comment>
<feature type="region of interest" description="Disordered" evidence="1">
    <location>
        <begin position="111"/>
        <end position="131"/>
    </location>
</feature>
<evidence type="ECO:0000256" key="1">
    <source>
        <dbReference type="SAM" id="MobiDB-lite"/>
    </source>
</evidence>
<reference evidence="3 4" key="1">
    <citation type="submission" date="2016-01" db="EMBL/GenBank/DDBJ databases">
        <title>The new phylogeny of the genus Mycobacterium.</title>
        <authorList>
            <person name="Tarcisio F."/>
            <person name="Conor M."/>
            <person name="Antonella G."/>
            <person name="Elisabetta G."/>
            <person name="Giulia F.S."/>
            <person name="Sara T."/>
            <person name="Anna F."/>
            <person name="Clotilde B."/>
            <person name="Roberto B."/>
            <person name="Veronica D.S."/>
            <person name="Fabio R."/>
            <person name="Monica P."/>
            <person name="Olivier J."/>
            <person name="Enrico T."/>
            <person name="Nicola S."/>
        </authorList>
    </citation>
    <scope>NUCLEOTIDE SEQUENCE [LARGE SCALE GENOMIC DNA]</scope>
    <source>
        <strain evidence="3 4">DSM 45394</strain>
    </source>
</reference>
<evidence type="ECO:0000313" key="4">
    <source>
        <dbReference type="Proteomes" id="UP000193866"/>
    </source>
</evidence>
<proteinExistence type="predicted"/>
<gene>
    <name evidence="3" type="ORF">AWC16_00855</name>
</gene>
<evidence type="ECO:0008006" key="5">
    <source>
        <dbReference type="Google" id="ProtNLM"/>
    </source>
</evidence>
<keyword evidence="4" id="KW-1185">Reference proteome</keyword>
<evidence type="ECO:0000313" key="3">
    <source>
        <dbReference type="EMBL" id="ORW06725.1"/>
    </source>
</evidence>
<accession>A0A1X1Y6N5</accession>
<evidence type="ECO:0000256" key="2">
    <source>
        <dbReference type="SAM" id="SignalP"/>
    </source>
</evidence>
<dbReference type="AlphaFoldDB" id="A0A1X1Y6N5"/>
<dbReference type="EMBL" id="LQPG01000057">
    <property type="protein sequence ID" value="ORW06725.1"/>
    <property type="molecule type" value="Genomic_DNA"/>
</dbReference>
<name>A0A1X1Y6N5_9MYCO</name>
<sequence>MLRIRRITNTVVLLVSLVPTACGFQDVTEVSTQDIPIDDAVRKINGAAKWAHLPTSLVPLEATAHQTNTPMEADTSVTLAFKAPLADIDTYLTAMHARKDYTLVRPANDCPPPPSGQALVREPPPPSSEVWSDSGIFERCAALEQWDMYSDEWTARGTTVGTLYRQAGIHPSGTDAINVLFTLSGHNL</sequence>
<protein>
    <recommendedName>
        <fullName evidence="5">PknH-like extracellular domain-containing protein</fullName>
    </recommendedName>
</protein>
<feature type="signal peptide" evidence="2">
    <location>
        <begin position="1"/>
        <end position="21"/>
    </location>
</feature>
<organism evidence="3 4">
    <name type="scientific">Mycolicibacter longobardus</name>
    <dbReference type="NCBI Taxonomy" id="1108812"/>
    <lineage>
        <taxon>Bacteria</taxon>
        <taxon>Bacillati</taxon>
        <taxon>Actinomycetota</taxon>
        <taxon>Actinomycetes</taxon>
        <taxon>Mycobacteriales</taxon>
        <taxon>Mycobacteriaceae</taxon>
        <taxon>Mycolicibacter</taxon>
    </lineage>
</organism>
<keyword evidence="2" id="KW-0732">Signal</keyword>